<dbReference type="RefSeq" id="WP_159660324.1">
    <property type="nucleotide sequence ID" value="NZ_AQPF01000007.1"/>
</dbReference>
<dbReference type="Pfam" id="PF09823">
    <property type="entry name" value="DUF2357"/>
    <property type="match status" value="1"/>
</dbReference>
<organism evidence="2 3">
    <name type="scientific">Alcanivorax xiamenensis</name>
    <dbReference type="NCBI Taxonomy" id="1177156"/>
    <lineage>
        <taxon>Bacteria</taxon>
        <taxon>Pseudomonadati</taxon>
        <taxon>Pseudomonadota</taxon>
        <taxon>Gammaproteobacteria</taxon>
        <taxon>Oceanospirillales</taxon>
        <taxon>Alcanivoracaceae</taxon>
        <taxon>Alcanivorax</taxon>
    </lineage>
</organism>
<dbReference type="Pfam" id="PF04411">
    <property type="entry name" value="PDDEXK_7"/>
    <property type="match status" value="1"/>
</dbReference>
<dbReference type="EMBL" id="AQPF01000007">
    <property type="protein sequence ID" value="KAF0806730.1"/>
    <property type="molecule type" value="Genomic_DNA"/>
</dbReference>
<evidence type="ECO:0000313" key="3">
    <source>
        <dbReference type="Proteomes" id="UP000771797"/>
    </source>
</evidence>
<name>A0ABQ6YAM9_9GAMM</name>
<dbReference type="InterPro" id="IPR007505">
    <property type="entry name" value="PDDEXK_7"/>
</dbReference>
<proteinExistence type="predicted"/>
<dbReference type="InterPro" id="IPR018633">
    <property type="entry name" value="DUF2357"/>
</dbReference>
<evidence type="ECO:0000313" key="2">
    <source>
        <dbReference type="EMBL" id="KAF0806730.1"/>
    </source>
</evidence>
<evidence type="ECO:0000259" key="1">
    <source>
        <dbReference type="Pfam" id="PF09823"/>
    </source>
</evidence>
<keyword evidence="3" id="KW-1185">Reference proteome</keyword>
<feature type="domain" description="DUF2357" evidence="1">
    <location>
        <begin position="108"/>
        <end position="359"/>
    </location>
</feature>
<accession>A0ABQ6YAM9</accession>
<dbReference type="Proteomes" id="UP000771797">
    <property type="component" value="Unassembled WGS sequence"/>
</dbReference>
<sequence length="805" mass="93638">MSVLCFDHADGGLCQLTVSTVPLARAIEAQLETVDSVWFEEGDMQLNREASELETPVDRPMFFEWQRLEWLFEPGSDCAFTPPLRLLVNGNVQKGIKSRILAGKVRLTGSMSLENSVGLTRFIIEDAQRKVLFSLGVEVFPQKLDYKDDFPAMLAEITEVLYALVFDSFTKTYAPTRPRATGRQLLSEWLNLFRVLVESLEQSLDTLLRVPKSDLRREQQVKPIHRVKRSTPMAIKAALRRPDRYCRGDGLTVVPGLALSHLQEQRKSVSYNTMENRFVVWALKDVLRQIGRTKRSLARQKGIQPARLATEIEELQRWERRFQRRLSGPVLREVSAFQNQVFSSTTLTMAAGYKEFYHRFLLLKRGLELAWHEFFKMDFKDIATLYEYWCFLKTVKLLRENPRYDLVGNDIVKISHNRLVVNLKKGRRSAVRFVQRVSGDNVVLYFNRRFDSATYTHTFEQVPDQFIEFSRRGFGRYKDNKPFKVVMDAKYRFDRESEGYPSATVPCGPPLDSIAQLHRYRDAILWQQGTEDSVRLANKSIGGVILFPFPGDEQDFKMHPFYRSIEAVNIGAIPLQPGKHRQNALFMEYLEQLLELPGEVITEARVHYDNRDYRRLKQASKELVLVGLVPKVNREKRLDYHFGQRIFYTRLPGNGRFPLEKVRVVAMYDQFYKAIIGWGVVESVEVVLGKELKDTGITWAPTQPDELHIVYRLEEIHRVNLPAGEQMQGNRTGRYFISRLGLELALEERQPDLQFVNQWDQFIEWKTLKTRHSRVDVKRVHQDIDVDGRDVSRITFVPGKKWQSE</sequence>
<comment type="caution">
    <text evidence="2">The sequence shown here is derived from an EMBL/GenBank/DDBJ whole genome shotgun (WGS) entry which is preliminary data.</text>
</comment>
<gene>
    <name evidence="2" type="ORF">A6D6_01405</name>
</gene>
<reference evidence="2 3" key="1">
    <citation type="submission" date="2012-09" db="EMBL/GenBank/DDBJ databases">
        <title>Genome Sequence of alkane-degrading Bacterium Alcanivorax sp. 6-D-6.</title>
        <authorList>
            <person name="Lai Q."/>
            <person name="Shao Z."/>
        </authorList>
    </citation>
    <scope>NUCLEOTIDE SEQUENCE [LARGE SCALE GENOMIC DNA]</scope>
    <source>
        <strain evidence="2 3">6-D-6</strain>
    </source>
</reference>
<protein>
    <recommendedName>
        <fullName evidence="1">DUF2357 domain-containing protein</fullName>
    </recommendedName>
</protein>